<dbReference type="GO" id="GO:0042010">
    <property type="term" value="F:interleukin-15 receptor activity"/>
    <property type="evidence" value="ECO:0007669"/>
    <property type="project" value="InterPro"/>
</dbReference>
<keyword evidence="13" id="KW-0539">Nucleus</keyword>
<evidence type="ECO:0000256" key="7">
    <source>
        <dbReference type="ARBA" id="ARBA00022729"/>
    </source>
</evidence>
<keyword evidence="3" id="KW-0964">Secreted</keyword>
<comment type="caution">
    <text evidence="17">Lacks conserved residue(s) required for the propagation of feature annotation.</text>
</comment>
<evidence type="ECO:0000256" key="13">
    <source>
        <dbReference type="ARBA" id="ARBA00023242"/>
    </source>
</evidence>
<dbReference type="GO" id="GO:0005576">
    <property type="term" value="C:extracellular region"/>
    <property type="evidence" value="ECO:0007669"/>
    <property type="project" value="UniProtKB-SubCell"/>
</dbReference>
<reference evidence="21" key="2">
    <citation type="submission" date="2025-09" db="UniProtKB">
        <authorList>
            <consortium name="Ensembl"/>
        </authorList>
    </citation>
    <scope>IDENTIFICATION</scope>
</reference>
<evidence type="ECO:0000256" key="10">
    <source>
        <dbReference type="ARBA" id="ARBA00023157"/>
    </source>
</evidence>
<evidence type="ECO:0000256" key="19">
    <source>
        <dbReference type="SAM" id="Phobius"/>
    </source>
</evidence>
<evidence type="ECO:0000256" key="16">
    <source>
        <dbReference type="ARBA" id="ARBA00069591"/>
    </source>
</evidence>
<evidence type="ECO:0000256" key="14">
    <source>
        <dbReference type="ARBA" id="ARBA00046292"/>
    </source>
</evidence>
<protein>
    <recommendedName>
        <fullName evidence="16">Interleukin-15 receptor subunit alpha</fullName>
    </recommendedName>
</protein>
<feature type="domain" description="Sushi" evidence="20">
    <location>
        <begin position="1"/>
        <end position="65"/>
    </location>
</feature>
<evidence type="ECO:0000313" key="21">
    <source>
        <dbReference type="Ensembl" id="ENSJJAP00000005238.1"/>
    </source>
</evidence>
<dbReference type="GO" id="GO:0031410">
    <property type="term" value="C:cytoplasmic vesicle"/>
    <property type="evidence" value="ECO:0007669"/>
    <property type="project" value="UniProtKB-ARBA"/>
</dbReference>
<name>A0A8C5K5R2_JACJA</name>
<evidence type="ECO:0000259" key="20">
    <source>
        <dbReference type="PROSITE" id="PS50923"/>
    </source>
</evidence>
<dbReference type="Pfam" id="PF00084">
    <property type="entry name" value="Sushi"/>
    <property type="match status" value="1"/>
</dbReference>
<keyword evidence="8 19" id="KW-1133">Transmembrane helix</keyword>
<organism evidence="21 22">
    <name type="scientific">Jaculus jaculus</name>
    <name type="common">Lesser Egyptian jerboa</name>
    <dbReference type="NCBI Taxonomy" id="51337"/>
    <lineage>
        <taxon>Eukaryota</taxon>
        <taxon>Metazoa</taxon>
        <taxon>Chordata</taxon>
        <taxon>Craniata</taxon>
        <taxon>Vertebrata</taxon>
        <taxon>Euteleostomi</taxon>
        <taxon>Mammalia</taxon>
        <taxon>Eutheria</taxon>
        <taxon>Euarchontoglires</taxon>
        <taxon>Glires</taxon>
        <taxon>Rodentia</taxon>
        <taxon>Myomorpha</taxon>
        <taxon>Dipodoidea</taxon>
        <taxon>Dipodidae</taxon>
        <taxon>Dipodinae</taxon>
        <taxon>Jaculus</taxon>
    </lineage>
</organism>
<keyword evidence="10" id="KW-1015">Disulfide bond</keyword>
<dbReference type="PANTHER" id="PTHR15060">
    <property type="entry name" value="INTERLEUKIN-15 RECEPTOR SUBUNIT ALPHA"/>
    <property type="match status" value="1"/>
</dbReference>
<keyword evidence="5 17" id="KW-0768">Sushi</keyword>
<keyword evidence="4" id="KW-0597">Phosphoprotein</keyword>
<evidence type="ECO:0000256" key="5">
    <source>
        <dbReference type="ARBA" id="ARBA00022659"/>
    </source>
</evidence>
<evidence type="ECO:0000256" key="6">
    <source>
        <dbReference type="ARBA" id="ARBA00022692"/>
    </source>
</evidence>
<accession>A0A8C5K5R2</accession>
<dbReference type="AlphaFoldDB" id="A0A8C5K5R2"/>
<dbReference type="SUPFAM" id="SSF57535">
    <property type="entry name" value="Complement control module/SCR domain"/>
    <property type="match status" value="1"/>
</dbReference>
<evidence type="ECO:0000256" key="1">
    <source>
        <dbReference type="ARBA" id="ARBA00004239"/>
    </source>
</evidence>
<dbReference type="GO" id="GO:0009986">
    <property type="term" value="C:cell surface"/>
    <property type="evidence" value="ECO:0007669"/>
    <property type="project" value="UniProtKB-SubCell"/>
</dbReference>
<comment type="subcellular location">
    <subcellularLocation>
        <location evidence="2">Cell surface</location>
    </subcellularLocation>
    <subcellularLocation>
        <location evidence="14">Nucleus membrane</location>
        <topology evidence="14">Single-pass type I membrane protein</topology>
    </subcellularLocation>
    <subcellularLocation>
        <location evidence="1">Secreted</location>
        <location evidence="1">Extracellular space</location>
    </subcellularLocation>
</comment>
<evidence type="ECO:0000256" key="8">
    <source>
        <dbReference type="ARBA" id="ARBA00022989"/>
    </source>
</evidence>
<dbReference type="SMART" id="SM00032">
    <property type="entry name" value="CCP"/>
    <property type="match status" value="1"/>
</dbReference>
<keyword evidence="7" id="KW-0732">Signal</keyword>
<dbReference type="GO" id="GO:0031965">
    <property type="term" value="C:nuclear membrane"/>
    <property type="evidence" value="ECO:0007669"/>
    <property type="project" value="UniProtKB-SubCell"/>
</dbReference>
<dbReference type="FunFam" id="2.20.28.230:FF:000001">
    <property type="entry name" value="Interleukin 15 receptor subunit alpha"/>
    <property type="match status" value="1"/>
</dbReference>
<dbReference type="Ensembl" id="ENSJJAT00000011570.1">
    <property type="protein sequence ID" value="ENSJJAP00000005238.1"/>
    <property type="gene ID" value="ENSJJAG00000010176.1"/>
</dbReference>
<sequence length="167" mass="18121">TTCPPPISVDYADIQVKSYEENSRERYVCNLGFKRKAGTSSLTQCVLNKTTNTAHWTTPNLKCIRDPSLAHQRPLPPLTGLTTRVTPQTQSSSPPGKGAHPHGSGRTTVVISTSVIAVLCGMCAVSFLAWYLKSRCTSRSRGLEMDAAEAMPMTARTGGREEDMGTY</sequence>
<dbReference type="GeneTree" id="ENSGT00390000000121"/>
<dbReference type="InterPro" id="IPR000436">
    <property type="entry name" value="Sushi_SCR_CCP_dom"/>
</dbReference>
<keyword evidence="22" id="KW-1185">Reference proteome</keyword>
<evidence type="ECO:0000256" key="2">
    <source>
        <dbReference type="ARBA" id="ARBA00004241"/>
    </source>
</evidence>
<keyword evidence="11" id="KW-0675">Receptor</keyword>
<dbReference type="InterPro" id="IPR042372">
    <property type="entry name" value="IL15RA"/>
</dbReference>
<feature type="compositionally biased region" description="Polar residues" evidence="18">
    <location>
        <begin position="80"/>
        <end position="94"/>
    </location>
</feature>
<dbReference type="CDD" id="cd00033">
    <property type="entry name" value="CCP"/>
    <property type="match status" value="1"/>
</dbReference>
<evidence type="ECO:0000313" key="22">
    <source>
        <dbReference type="Proteomes" id="UP000694385"/>
    </source>
</evidence>
<reference evidence="21" key="1">
    <citation type="submission" date="2025-08" db="UniProtKB">
        <authorList>
            <consortium name="Ensembl"/>
        </authorList>
    </citation>
    <scope>IDENTIFICATION</scope>
</reference>
<evidence type="ECO:0000256" key="17">
    <source>
        <dbReference type="PROSITE-ProRule" id="PRU00302"/>
    </source>
</evidence>
<evidence type="ECO:0000256" key="11">
    <source>
        <dbReference type="ARBA" id="ARBA00023170"/>
    </source>
</evidence>
<comment type="subunit">
    <text evidence="15">The interleukin-15 receptor IL15R is a heterotrimer of IL15RA, IL2RB and IL2RG. IL15RA also self-associates. Interacts with SYK.</text>
</comment>
<evidence type="ECO:0000256" key="18">
    <source>
        <dbReference type="SAM" id="MobiDB-lite"/>
    </source>
</evidence>
<keyword evidence="6 19" id="KW-0812">Transmembrane</keyword>
<dbReference type="InterPro" id="IPR035976">
    <property type="entry name" value="Sushi/SCR/CCP_sf"/>
</dbReference>
<evidence type="ECO:0000256" key="12">
    <source>
        <dbReference type="ARBA" id="ARBA00023180"/>
    </source>
</evidence>
<feature type="region of interest" description="Disordered" evidence="18">
    <location>
        <begin position="78"/>
        <end position="105"/>
    </location>
</feature>
<dbReference type="GO" id="GO:0005886">
    <property type="term" value="C:plasma membrane"/>
    <property type="evidence" value="ECO:0007669"/>
    <property type="project" value="UniProtKB-ARBA"/>
</dbReference>
<dbReference type="PROSITE" id="PS50923">
    <property type="entry name" value="SUSHI"/>
    <property type="match status" value="1"/>
</dbReference>
<dbReference type="Gene3D" id="2.20.28.230">
    <property type="match status" value="1"/>
</dbReference>
<keyword evidence="12" id="KW-0325">Glycoprotein</keyword>
<gene>
    <name evidence="21" type="primary">Il15ra</name>
</gene>
<proteinExistence type="predicted"/>
<keyword evidence="9 19" id="KW-0472">Membrane</keyword>
<dbReference type="PANTHER" id="PTHR15060:SF0">
    <property type="entry name" value="INTERLEUKIN-15 RECEPTOR SUBUNIT ALPHA"/>
    <property type="match status" value="1"/>
</dbReference>
<evidence type="ECO:0000256" key="9">
    <source>
        <dbReference type="ARBA" id="ARBA00023136"/>
    </source>
</evidence>
<evidence type="ECO:0000256" key="4">
    <source>
        <dbReference type="ARBA" id="ARBA00022553"/>
    </source>
</evidence>
<dbReference type="Proteomes" id="UP000694385">
    <property type="component" value="Unassembled WGS sequence"/>
</dbReference>
<evidence type="ECO:0000256" key="3">
    <source>
        <dbReference type="ARBA" id="ARBA00022525"/>
    </source>
</evidence>
<feature type="transmembrane region" description="Helical" evidence="19">
    <location>
        <begin position="109"/>
        <end position="132"/>
    </location>
</feature>
<evidence type="ECO:0000256" key="15">
    <source>
        <dbReference type="ARBA" id="ARBA00062744"/>
    </source>
</evidence>